<dbReference type="PANTHER" id="PTHR43767:SF10">
    <property type="entry name" value="SURFACTIN SYNTHASE SUBUNIT 1"/>
    <property type="match status" value="1"/>
</dbReference>
<dbReference type="PANTHER" id="PTHR43767">
    <property type="entry name" value="LONG-CHAIN-FATTY-ACID--COA LIGASE"/>
    <property type="match status" value="1"/>
</dbReference>
<reference evidence="3 4" key="1">
    <citation type="journal article" date="2022" name="Microbiol. Resour. Announc.">
        <title>Complete Genome Sequence of Mesorhizobium ciceri Strain R30, a Rhizobium Used as a Commercial Inoculant for Chickpea in Argentina.</title>
        <authorList>
            <person name="Foresto E."/>
            <person name="Revale S."/>
            <person name="Primo E."/>
            <person name="Nievas F."/>
            <person name="Carezzano E."/>
            <person name="Puente M."/>
            <person name="Alzari P."/>
            <person name="Mart M."/>
            <person name="Ben-Assaya M."/>
            <person name="Mornico D."/>
            <person name="Santoro M."/>
            <person name="Mart F."/>
            <person name="Giordano W."/>
            <person name="Bogino P."/>
        </authorList>
    </citation>
    <scope>NUCLEOTIDE SEQUENCE [LARGE SCALE GENOMIC DNA]</scope>
    <source>
        <strain evidence="3 4">R30</strain>
    </source>
</reference>
<dbReference type="SUPFAM" id="SSF56801">
    <property type="entry name" value="Acetyl-CoA synthetase-like"/>
    <property type="match status" value="1"/>
</dbReference>
<dbReference type="InterPro" id="IPR000873">
    <property type="entry name" value="AMP-dep_synth/lig_dom"/>
</dbReference>
<name>A0AB38TA52_9HYPH</name>
<evidence type="ECO:0000259" key="1">
    <source>
        <dbReference type="Pfam" id="PF00501"/>
    </source>
</evidence>
<proteinExistence type="predicted"/>
<dbReference type="EMBL" id="CP088147">
    <property type="protein sequence ID" value="UTU51381.1"/>
    <property type="molecule type" value="Genomic_DNA"/>
</dbReference>
<evidence type="ECO:0000313" key="4">
    <source>
        <dbReference type="Proteomes" id="UP001060070"/>
    </source>
</evidence>
<dbReference type="InterPro" id="IPR045851">
    <property type="entry name" value="AMP-bd_C_sf"/>
</dbReference>
<dbReference type="InterPro" id="IPR042099">
    <property type="entry name" value="ANL_N_sf"/>
</dbReference>
<sequence>MMHGAVPLLDDYLSHSAERLGDKIALVCGEHRLTYDELETRSSAVARHLVTSGVAPGDRVMIFADNTVETVVSFWAVLKASAVVCVVNPLTKSDKLGYLLNDCLPAALITDKHLQPVFAEPARNCPSLRRLIVSGQVDDAELRGLPHAVRWDEAAAGHGKAPARRRIDIDLAAIIYTSGSTGEPKGVMLTHRNMMAACTSIASYLELGEDDVILNVLPLAFDYGLYQMIMAFRTGARLVLERSFAFPAQILAIIERERVTGFPGVPTIFAALSDLRTLKANDFASIRYVTNTAAALPLKHIRLLQELFAAARIYSMYGLTECKRCTYLPPDDLARKPLSVGIAIPNTEMWIVDEDDRRVGPNAVGQLVIRGATVMKGYWGKPEATAKKLKPGPLPGEQVLYTGDYCRMDEEGYLYFVGRSDEIIKSRGEKVAPREVENVLMEIPGVREAAVVGVPDDLLGQAVKAFVVMEQGTIMGEKQLRMECQKRLENFMIPKSIQIVSSLPMTDTGKLKKMALS</sequence>
<accession>A0AB38TA52</accession>
<dbReference type="PROSITE" id="PS00455">
    <property type="entry name" value="AMP_BINDING"/>
    <property type="match status" value="1"/>
</dbReference>
<keyword evidence="4" id="KW-1185">Reference proteome</keyword>
<dbReference type="AlphaFoldDB" id="A0AB38TA52"/>
<dbReference type="InterPro" id="IPR025110">
    <property type="entry name" value="AMP-bd_C"/>
</dbReference>
<dbReference type="GO" id="GO:0016877">
    <property type="term" value="F:ligase activity, forming carbon-sulfur bonds"/>
    <property type="evidence" value="ECO:0007669"/>
    <property type="project" value="UniProtKB-ARBA"/>
</dbReference>
<dbReference type="Pfam" id="PF00501">
    <property type="entry name" value="AMP-binding"/>
    <property type="match status" value="1"/>
</dbReference>
<keyword evidence="3" id="KW-0436">Ligase</keyword>
<evidence type="ECO:0000259" key="2">
    <source>
        <dbReference type="Pfam" id="PF13193"/>
    </source>
</evidence>
<protein>
    <submittedName>
        <fullName evidence="3">Acyl--CoA ligase</fullName>
    </submittedName>
</protein>
<organism evidence="3 4">
    <name type="scientific">Mesorhizobium ciceri</name>
    <dbReference type="NCBI Taxonomy" id="39645"/>
    <lineage>
        <taxon>Bacteria</taxon>
        <taxon>Pseudomonadati</taxon>
        <taxon>Pseudomonadota</taxon>
        <taxon>Alphaproteobacteria</taxon>
        <taxon>Hyphomicrobiales</taxon>
        <taxon>Phyllobacteriaceae</taxon>
        <taxon>Mesorhizobium</taxon>
    </lineage>
</organism>
<gene>
    <name evidence="3" type="ORF">LRP29_28600</name>
</gene>
<dbReference type="InterPro" id="IPR050237">
    <property type="entry name" value="ATP-dep_AMP-bd_enzyme"/>
</dbReference>
<feature type="domain" description="AMP-dependent synthetase/ligase" evidence="1">
    <location>
        <begin position="14"/>
        <end position="379"/>
    </location>
</feature>
<feature type="domain" description="AMP-binding enzyme C-terminal" evidence="2">
    <location>
        <begin position="435"/>
        <end position="510"/>
    </location>
</feature>
<dbReference type="Pfam" id="PF13193">
    <property type="entry name" value="AMP-binding_C"/>
    <property type="match status" value="1"/>
</dbReference>
<dbReference type="InterPro" id="IPR020845">
    <property type="entry name" value="AMP-binding_CS"/>
</dbReference>
<dbReference type="Gene3D" id="3.30.300.30">
    <property type="match status" value="1"/>
</dbReference>
<dbReference type="Gene3D" id="3.40.50.12780">
    <property type="entry name" value="N-terminal domain of ligase-like"/>
    <property type="match status" value="1"/>
</dbReference>
<evidence type="ECO:0000313" key="3">
    <source>
        <dbReference type="EMBL" id="UTU51381.1"/>
    </source>
</evidence>
<dbReference type="RefSeq" id="WP_024502424.1">
    <property type="nucleotide sequence ID" value="NZ_CP088147.1"/>
</dbReference>
<dbReference type="Proteomes" id="UP001060070">
    <property type="component" value="Chromosome"/>
</dbReference>